<gene>
    <name evidence="8" type="ORF">AS203_10735</name>
</gene>
<dbReference type="InterPro" id="IPR033985">
    <property type="entry name" value="SusD-like_N"/>
</dbReference>
<dbReference type="eggNOG" id="COG0446">
    <property type="taxonomic scope" value="Bacteria"/>
</dbReference>
<feature type="domain" description="RagB/SusD" evidence="6">
    <location>
        <begin position="400"/>
        <end position="535"/>
    </location>
</feature>
<dbReference type="Pfam" id="PF14322">
    <property type="entry name" value="SusD-like_3"/>
    <property type="match status" value="1"/>
</dbReference>
<dbReference type="KEGG" id="peo:AS203_10735"/>
<dbReference type="GO" id="GO:0009279">
    <property type="term" value="C:cell outer membrane"/>
    <property type="evidence" value="ECO:0007669"/>
    <property type="project" value="UniProtKB-SubCell"/>
</dbReference>
<dbReference type="Proteomes" id="UP000056252">
    <property type="component" value="Chromosome"/>
</dbReference>
<dbReference type="Gene3D" id="1.25.40.390">
    <property type="match status" value="1"/>
</dbReference>
<keyword evidence="3" id="KW-0732">Signal</keyword>
<evidence type="ECO:0000259" key="6">
    <source>
        <dbReference type="Pfam" id="PF07980"/>
    </source>
</evidence>
<dbReference type="InterPro" id="IPR012944">
    <property type="entry name" value="SusD_RagB_dom"/>
</dbReference>
<evidence type="ECO:0000256" key="2">
    <source>
        <dbReference type="ARBA" id="ARBA00006275"/>
    </source>
</evidence>
<dbReference type="OrthoDB" id="5694214at2"/>
<accession>A0A0S2KPV3</accession>
<evidence type="ECO:0000256" key="5">
    <source>
        <dbReference type="ARBA" id="ARBA00023237"/>
    </source>
</evidence>
<feature type="domain" description="SusD-like N-terminal" evidence="7">
    <location>
        <begin position="91"/>
        <end position="185"/>
    </location>
</feature>
<dbReference type="STRING" id="76123.AS203_10735"/>
<evidence type="ECO:0000256" key="4">
    <source>
        <dbReference type="ARBA" id="ARBA00023136"/>
    </source>
</evidence>
<keyword evidence="9" id="KW-1185">Reference proteome</keyword>
<protein>
    <recommendedName>
        <fullName evidence="10">Glycan metabolism protein RagB</fullName>
    </recommendedName>
</protein>
<comment type="similarity">
    <text evidence="2">Belongs to the SusD family.</text>
</comment>
<evidence type="ECO:0000259" key="7">
    <source>
        <dbReference type="Pfam" id="PF14322"/>
    </source>
</evidence>
<reference evidence="9" key="1">
    <citation type="submission" date="2015-11" db="EMBL/GenBank/DDBJ databases">
        <authorList>
            <person name="Holder M.E."/>
            <person name="Ajami N.J."/>
            <person name="Petrosino J.F."/>
        </authorList>
    </citation>
    <scope>NUCLEOTIDE SEQUENCE [LARGE SCALE GENOMIC DNA]</scope>
    <source>
        <strain evidence="9">F0113</strain>
    </source>
</reference>
<sequence>MNKFFAFVWVVLTLTSCLDEHPKNLLTEDEAYSSARNLYVNAVATLYNHIGGKADSQSLQGTYRGVYDYNTFCTDEAMIPIRGGDWYDGGFWENLYKHQWTPRDVPLYNTWLYLYKVVMLCNQSLQQLDKHANLLTHTQHEAYRAEVRAVRAMYYYYLMDMFGRIPIVTDCNTPIKELQQSSRSAAFRFIVSELQTVAPLLAGARSNVEGPYYGRITRPVVHFLLAKLALNAAIYTDDDWTDNSLPDGRNILFTVDGHKFNAWQTVIAYCDKITAAGYRLETDYRKNFAVVNENSQENIFTIPMDKTLYANLFKNLFRSRHYNHGSALGFGAENGASATLAAVRTYAYDTDSTDARYAMNCYSDTVRVDGRIVRLDNGDALVYRPLAIQLNLTGSQYERTAGARMSKYAIDRSAYSDGQLQNNDIVLFRYADVLLMKSEAKLRNGEDGSAELNRVRSRVGMKPRRATLSTLLAERLMELMWEGWRRQDLIRYGLFASAYDQRTPLDNELTGYTTVFPIPATVIDLNPNIRQNPGYK</sequence>
<evidence type="ECO:0000256" key="3">
    <source>
        <dbReference type="ARBA" id="ARBA00022729"/>
    </source>
</evidence>
<dbReference type="PROSITE" id="PS51257">
    <property type="entry name" value="PROKAR_LIPOPROTEIN"/>
    <property type="match status" value="1"/>
</dbReference>
<dbReference type="EMBL" id="CP013195">
    <property type="protein sequence ID" value="ALO49986.1"/>
    <property type="molecule type" value="Genomic_DNA"/>
</dbReference>
<dbReference type="RefSeq" id="WP_025066372.1">
    <property type="nucleotide sequence ID" value="NZ_CP013195.1"/>
</dbReference>
<evidence type="ECO:0000313" key="9">
    <source>
        <dbReference type="Proteomes" id="UP000056252"/>
    </source>
</evidence>
<organism evidence="8 9">
    <name type="scientific">Hoylesella enoeca</name>
    <dbReference type="NCBI Taxonomy" id="76123"/>
    <lineage>
        <taxon>Bacteria</taxon>
        <taxon>Pseudomonadati</taxon>
        <taxon>Bacteroidota</taxon>
        <taxon>Bacteroidia</taxon>
        <taxon>Bacteroidales</taxon>
        <taxon>Prevotellaceae</taxon>
        <taxon>Hoylesella</taxon>
    </lineage>
</organism>
<evidence type="ECO:0000256" key="1">
    <source>
        <dbReference type="ARBA" id="ARBA00004442"/>
    </source>
</evidence>
<keyword evidence="4" id="KW-0472">Membrane</keyword>
<keyword evidence="5" id="KW-0998">Cell outer membrane</keyword>
<comment type="subcellular location">
    <subcellularLocation>
        <location evidence="1">Cell outer membrane</location>
    </subcellularLocation>
</comment>
<dbReference type="InterPro" id="IPR011990">
    <property type="entry name" value="TPR-like_helical_dom_sf"/>
</dbReference>
<name>A0A0S2KPV3_9BACT</name>
<dbReference type="Pfam" id="PF07980">
    <property type="entry name" value="SusD_RagB"/>
    <property type="match status" value="1"/>
</dbReference>
<dbReference type="SUPFAM" id="SSF48452">
    <property type="entry name" value="TPR-like"/>
    <property type="match status" value="1"/>
</dbReference>
<evidence type="ECO:0000313" key="8">
    <source>
        <dbReference type="EMBL" id="ALO49986.1"/>
    </source>
</evidence>
<proteinExistence type="inferred from homology"/>
<dbReference type="AlphaFoldDB" id="A0A0S2KPV3"/>
<evidence type="ECO:0008006" key="10">
    <source>
        <dbReference type="Google" id="ProtNLM"/>
    </source>
</evidence>